<feature type="region of interest" description="Disordered" evidence="2">
    <location>
        <begin position="1"/>
        <end position="27"/>
    </location>
</feature>
<feature type="compositionally biased region" description="Low complexity" evidence="2">
    <location>
        <begin position="9"/>
        <end position="27"/>
    </location>
</feature>
<protein>
    <submittedName>
        <fullName evidence="4">Protein hunchback</fullName>
    </submittedName>
</protein>
<gene>
    <name evidence="4" type="ORF">KUF71_025009</name>
</gene>
<dbReference type="PROSITE" id="PS50157">
    <property type="entry name" value="ZINC_FINGER_C2H2_2"/>
    <property type="match status" value="1"/>
</dbReference>
<evidence type="ECO:0000313" key="5">
    <source>
        <dbReference type="Proteomes" id="UP001219518"/>
    </source>
</evidence>
<accession>A0AAE1H8B4</accession>
<reference evidence="4" key="1">
    <citation type="submission" date="2021-07" db="EMBL/GenBank/DDBJ databases">
        <authorList>
            <person name="Catto M.A."/>
            <person name="Jacobson A."/>
            <person name="Kennedy G."/>
            <person name="Labadie P."/>
            <person name="Hunt B.G."/>
            <person name="Srinivasan R."/>
        </authorList>
    </citation>
    <scope>NUCLEOTIDE SEQUENCE</scope>
    <source>
        <strain evidence="4">PL_HMW_Pooled</strain>
        <tissue evidence="4">Head</tissue>
    </source>
</reference>
<keyword evidence="1" id="KW-0862">Zinc</keyword>
<organism evidence="4 5">
    <name type="scientific">Frankliniella fusca</name>
    <dbReference type="NCBI Taxonomy" id="407009"/>
    <lineage>
        <taxon>Eukaryota</taxon>
        <taxon>Metazoa</taxon>
        <taxon>Ecdysozoa</taxon>
        <taxon>Arthropoda</taxon>
        <taxon>Hexapoda</taxon>
        <taxon>Insecta</taxon>
        <taxon>Pterygota</taxon>
        <taxon>Neoptera</taxon>
        <taxon>Paraneoptera</taxon>
        <taxon>Thysanoptera</taxon>
        <taxon>Terebrantia</taxon>
        <taxon>Thripoidea</taxon>
        <taxon>Thripidae</taxon>
        <taxon>Frankliniella</taxon>
    </lineage>
</organism>
<keyword evidence="1" id="KW-0863">Zinc-finger</keyword>
<dbReference type="InterPro" id="IPR013087">
    <property type="entry name" value="Znf_C2H2_type"/>
</dbReference>
<dbReference type="GO" id="GO:0008270">
    <property type="term" value="F:zinc ion binding"/>
    <property type="evidence" value="ECO:0007669"/>
    <property type="project" value="UniProtKB-KW"/>
</dbReference>
<feature type="compositionally biased region" description="Acidic residues" evidence="2">
    <location>
        <begin position="599"/>
        <end position="609"/>
    </location>
</feature>
<evidence type="ECO:0000313" key="4">
    <source>
        <dbReference type="EMBL" id="KAK3915690.1"/>
    </source>
</evidence>
<dbReference type="AlphaFoldDB" id="A0AAE1H8B4"/>
<evidence type="ECO:0000256" key="2">
    <source>
        <dbReference type="SAM" id="MobiDB-lite"/>
    </source>
</evidence>
<comment type="caution">
    <text evidence="4">The sequence shown here is derived from an EMBL/GenBank/DDBJ whole genome shotgun (WGS) entry which is preliminary data.</text>
</comment>
<reference evidence="4" key="2">
    <citation type="journal article" date="2023" name="BMC Genomics">
        <title>Pest status, molecular evolution, and epigenetic factors derived from the genome assembly of Frankliniella fusca, a thysanopteran phytovirus vector.</title>
        <authorList>
            <person name="Catto M.A."/>
            <person name="Labadie P.E."/>
            <person name="Jacobson A.L."/>
            <person name="Kennedy G.G."/>
            <person name="Srinivasan R."/>
            <person name="Hunt B.G."/>
        </authorList>
    </citation>
    <scope>NUCLEOTIDE SEQUENCE</scope>
    <source>
        <strain evidence="4">PL_HMW_Pooled</strain>
    </source>
</reference>
<keyword evidence="1" id="KW-0479">Metal-binding</keyword>
<name>A0AAE1H8B4_9NEOP</name>
<feature type="region of interest" description="Disordered" evidence="2">
    <location>
        <begin position="593"/>
        <end position="614"/>
    </location>
</feature>
<evidence type="ECO:0000259" key="3">
    <source>
        <dbReference type="PROSITE" id="PS50157"/>
    </source>
</evidence>
<sequence>MDPVPANLSESGPAGPGPSSSVEVSGADGTSSALEVGLCCSQCKCVVPGGMAEFKCHLAKDFHSSPFRCGHCSPSYTHRRTLYGHLRDHHKAVLESSSAAPPLYSVETLPEAYVLHELVFDEPRFNPSETICHEEVNSGPSLQSAAERSVLKLRSVTYMTTVAMQAANDQCYGLMQDTASYLKDQVLNYLAMPDSERNLEVLLQEFSIDNPFEKLMTKQQQLQCFQEKYGLIPPQEVYLGEAFDSRQHAKRPRLVPTQIQKSYQYVSIIDILSGVMKDPHLRNLILSEKSSSDGFLRSFRDGALFETMPPDLQAAIRINIYVDDLEVLQALSSRAGAYKVAALAFADDAKRQEVWERFLLDMQELETNGLDVEIDGKITNFKAVLRPEMWAHGTKIGPLRTPDMHKEDVRGCNNAVIRKATGVRGPPLLHGLRFFNCVTSSVPDIFHDMNQGICKMKVKLALREFVCFKKYLTDEELNSWSYNLHQTGAQMWCLVRVFPFLLSDVVPAEDKFFKLICLLNEIMAILFAHAVSEYDLETMDKLIHEHHMLFKEIFPGTPLRTSMAAQHEEMQAQVEPENSFENPDDPEVIHTKEGSEEMEHPEEEFSDEESVPHDDEVEVLHQPETLMEILQMKIVADRLKPSRRSTMGKRGRQLIYMSEAPHRKMLVVFGLQPEKKIYSVNHVLLNGVDLRPELFVTEKLKTASTLPVFSCIRAVYVSSCEEDVYLVLQEVCTVRYNARLCAYLITSSRKSPLTVKNAKMFPSYRLLSTWTPYGGSELQEF</sequence>
<dbReference type="EMBL" id="JAHWGI010000450">
    <property type="protein sequence ID" value="KAK3915690.1"/>
    <property type="molecule type" value="Genomic_DNA"/>
</dbReference>
<dbReference type="Proteomes" id="UP001219518">
    <property type="component" value="Unassembled WGS sequence"/>
</dbReference>
<feature type="domain" description="C2H2-type" evidence="3">
    <location>
        <begin position="67"/>
        <end position="89"/>
    </location>
</feature>
<keyword evidence="5" id="KW-1185">Reference proteome</keyword>
<proteinExistence type="predicted"/>
<evidence type="ECO:0000256" key="1">
    <source>
        <dbReference type="PROSITE-ProRule" id="PRU00042"/>
    </source>
</evidence>